<dbReference type="PANTHER" id="PTHR22792">
    <property type="entry name" value="LUPUS LA PROTEIN-RELATED"/>
    <property type="match status" value="1"/>
</dbReference>
<dbReference type="Pfam" id="PF08777">
    <property type="entry name" value="RRM_3"/>
    <property type="match status" value="1"/>
</dbReference>
<evidence type="ECO:0000259" key="16">
    <source>
        <dbReference type="PROSITE" id="PS50961"/>
    </source>
</evidence>
<dbReference type="SMART" id="SM00715">
    <property type="entry name" value="LA"/>
    <property type="match status" value="1"/>
</dbReference>
<feature type="compositionally biased region" description="Basic and acidic residues" evidence="14">
    <location>
        <begin position="417"/>
        <end position="430"/>
    </location>
</feature>
<evidence type="ECO:0000259" key="17">
    <source>
        <dbReference type="PROSITE" id="PS51939"/>
    </source>
</evidence>
<feature type="compositionally biased region" description="Basic and acidic residues" evidence="14">
    <location>
        <begin position="263"/>
        <end position="282"/>
    </location>
</feature>
<dbReference type="RefSeq" id="XP_031559597.1">
    <property type="nucleotide sequence ID" value="XM_031703737.1"/>
</dbReference>
<dbReference type="FunFam" id="1.10.10.10:FF:000158">
    <property type="entry name" value="La ribonucleoprotein domain family member 7"/>
    <property type="match status" value="1"/>
</dbReference>
<keyword evidence="11" id="KW-0539">Nucleus</keyword>
<evidence type="ECO:0000256" key="5">
    <source>
        <dbReference type="ARBA" id="ARBA00022782"/>
    </source>
</evidence>
<evidence type="ECO:0000313" key="18">
    <source>
        <dbReference type="Proteomes" id="UP000515163"/>
    </source>
</evidence>
<feature type="region of interest" description="Disordered" evidence="14">
    <location>
        <begin position="187"/>
        <end position="360"/>
    </location>
</feature>
<dbReference type="Gene3D" id="1.10.10.10">
    <property type="entry name" value="Winged helix-like DNA-binding domain superfamily/Winged helix DNA-binding domain"/>
    <property type="match status" value="1"/>
</dbReference>
<evidence type="ECO:0000256" key="8">
    <source>
        <dbReference type="ARBA" id="ARBA00023015"/>
    </source>
</evidence>
<evidence type="ECO:0000256" key="4">
    <source>
        <dbReference type="ARBA" id="ARBA00022664"/>
    </source>
</evidence>
<feature type="region of interest" description="Disordered" evidence="14">
    <location>
        <begin position="392"/>
        <end position="432"/>
    </location>
</feature>
<dbReference type="KEGG" id="aten:116295801"/>
<feature type="compositionally biased region" description="Basic and acidic residues" evidence="14">
    <location>
        <begin position="236"/>
        <end position="255"/>
    </location>
</feature>
<dbReference type="InterPro" id="IPR014886">
    <property type="entry name" value="La_xRRM"/>
</dbReference>
<evidence type="ECO:0000256" key="2">
    <source>
        <dbReference type="ARBA" id="ARBA00008680"/>
    </source>
</evidence>
<evidence type="ECO:0000256" key="11">
    <source>
        <dbReference type="ARBA" id="ARBA00023242"/>
    </source>
</evidence>
<dbReference type="Gene3D" id="3.30.70.330">
    <property type="match status" value="2"/>
</dbReference>
<dbReference type="GO" id="GO:0006397">
    <property type="term" value="P:mRNA processing"/>
    <property type="evidence" value="ECO:0007669"/>
    <property type="project" value="UniProtKB-KW"/>
</dbReference>
<dbReference type="PRINTS" id="PR00302">
    <property type="entry name" value="LUPUSLA"/>
</dbReference>
<dbReference type="PROSITE" id="PS50102">
    <property type="entry name" value="RRM"/>
    <property type="match status" value="1"/>
</dbReference>
<comment type="subcellular location">
    <subcellularLocation>
        <location evidence="1">Nucleus</location>
        <location evidence="1">Nucleoplasm</location>
    </subcellularLocation>
</comment>
<keyword evidence="4" id="KW-0507">mRNA processing</keyword>
<dbReference type="InterPro" id="IPR000504">
    <property type="entry name" value="RRM_dom"/>
</dbReference>
<keyword evidence="18" id="KW-1185">Reference proteome</keyword>
<feature type="domain" description="XRRM" evidence="17">
    <location>
        <begin position="434"/>
        <end position="545"/>
    </location>
</feature>
<dbReference type="GO" id="GO:0007283">
    <property type="term" value="P:spermatogenesis"/>
    <property type="evidence" value="ECO:0007669"/>
    <property type="project" value="UniProtKB-KW"/>
</dbReference>
<dbReference type="CDD" id="cd07323">
    <property type="entry name" value="LAM"/>
    <property type="match status" value="1"/>
</dbReference>
<dbReference type="Proteomes" id="UP000515163">
    <property type="component" value="Unplaced"/>
</dbReference>
<reference evidence="19 20" key="1">
    <citation type="submission" date="2025-04" db="UniProtKB">
        <authorList>
            <consortium name="RefSeq"/>
        </authorList>
    </citation>
    <scope>IDENTIFICATION</scope>
    <source>
        <tissue evidence="19 20">Tentacle</tissue>
    </source>
</reference>
<keyword evidence="7 13" id="KW-0694">RNA-binding</keyword>
<evidence type="ECO:0000256" key="6">
    <source>
        <dbReference type="ARBA" id="ARBA00022871"/>
    </source>
</evidence>
<evidence type="ECO:0000256" key="9">
    <source>
        <dbReference type="ARBA" id="ARBA00023163"/>
    </source>
</evidence>
<feature type="compositionally biased region" description="Basic and acidic residues" evidence="14">
    <location>
        <begin position="392"/>
        <end position="410"/>
    </location>
</feature>
<dbReference type="SMART" id="SM00360">
    <property type="entry name" value="RRM"/>
    <property type="match status" value="1"/>
</dbReference>
<evidence type="ECO:0000313" key="19">
    <source>
        <dbReference type="RefSeq" id="XP_031559596.1"/>
    </source>
</evidence>
<protein>
    <recommendedName>
        <fullName evidence="3">La-related protein 7</fullName>
    </recommendedName>
    <alternativeName>
        <fullName evidence="12">La ribonucleoprotein domain family member 7</fullName>
    </alternativeName>
</protein>
<keyword evidence="6" id="KW-0744">Spermatogenesis</keyword>
<feature type="domain" description="HTH La-type RNA-binding" evidence="16">
    <location>
        <begin position="28"/>
        <end position="119"/>
    </location>
</feature>
<dbReference type="InterPro" id="IPR036390">
    <property type="entry name" value="WH_DNA-bd_sf"/>
</dbReference>
<feature type="domain" description="RRM" evidence="15">
    <location>
        <begin position="124"/>
        <end position="211"/>
    </location>
</feature>
<feature type="compositionally biased region" description="Basic and acidic residues" evidence="14">
    <location>
        <begin position="187"/>
        <end position="202"/>
    </location>
</feature>
<gene>
    <name evidence="19 20" type="primary">LOC116295801</name>
</gene>
<dbReference type="PROSITE" id="PS50961">
    <property type="entry name" value="HTH_LA"/>
    <property type="match status" value="1"/>
</dbReference>
<dbReference type="PANTHER" id="PTHR22792:SF62">
    <property type="entry name" value="LA-RELATED PROTEIN 7"/>
    <property type="match status" value="1"/>
</dbReference>
<dbReference type="InterPro" id="IPR036388">
    <property type="entry name" value="WH-like_DNA-bd_sf"/>
</dbReference>
<feature type="compositionally biased region" description="Basic residues" evidence="14">
    <location>
        <begin position="342"/>
        <end position="353"/>
    </location>
</feature>
<evidence type="ECO:0000256" key="1">
    <source>
        <dbReference type="ARBA" id="ARBA00004642"/>
    </source>
</evidence>
<keyword evidence="10" id="KW-0508">mRNA splicing</keyword>
<feature type="region of interest" description="Disordered" evidence="14">
    <location>
        <begin position="1"/>
        <end position="34"/>
    </location>
</feature>
<feature type="compositionally biased region" description="Basic and acidic residues" evidence="14">
    <location>
        <begin position="291"/>
        <end position="328"/>
    </location>
</feature>
<dbReference type="Pfam" id="PF00076">
    <property type="entry name" value="RRM_1"/>
    <property type="match status" value="1"/>
</dbReference>
<dbReference type="InterPro" id="IPR002344">
    <property type="entry name" value="Lupus_La"/>
</dbReference>
<evidence type="ECO:0000259" key="15">
    <source>
        <dbReference type="PROSITE" id="PS50102"/>
    </source>
</evidence>
<dbReference type="GO" id="GO:0008380">
    <property type="term" value="P:RNA splicing"/>
    <property type="evidence" value="ECO:0007669"/>
    <property type="project" value="UniProtKB-KW"/>
</dbReference>
<evidence type="ECO:0000313" key="20">
    <source>
        <dbReference type="RefSeq" id="XP_031559597.1"/>
    </source>
</evidence>
<keyword evidence="8" id="KW-0805">Transcription regulation</keyword>
<accession>A0A6P8I3U9</accession>
<dbReference type="PROSITE" id="PS51939">
    <property type="entry name" value="XRRM"/>
    <property type="match status" value="1"/>
</dbReference>
<dbReference type="GO" id="GO:1990904">
    <property type="term" value="C:ribonucleoprotein complex"/>
    <property type="evidence" value="ECO:0007669"/>
    <property type="project" value="UniProtKB-UniRule"/>
</dbReference>
<evidence type="ECO:0000256" key="13">
    <source>
        <dbReference type="PROSITE-ProRule" id="PRU00332"/>
    </source>
</evidence>
<feature type="compositionally biased region" description="Basic and acidic residues" evidence="14">
    <location>
        <begin position="10"/>
        <end position="23"/>
    </location>
</feature>
<sequence>MASGTKHDKRQSCQENKDTENSQKKKHKKRTKKIESQLKDQIEFYFSDSNLQKDRFLKQAISKNPNGYISVKTIADFNRMKQITKDITLVIKAIKSSSLLQLNDDESMVRRTTPLPEARNVDAETIYVEKLPPHADHDWLRNVFSQFGKVTYVSLPRFKHTGDIKGFAFIEFETPNEADTAVQTFKKEKEEKENGQDEEQAKPKRRKRSQSESDADDKQPYKTERKRRRTISESSADSHDSSSRIEKLQLKKEQPTDLAGSHSKVEVETARKEDDSLEEGKGTTRKRKKSDKAVHWEHEDTDKKDKATGEVREESEEERPSKRARSSESESYAENTDEEQSKKKKKKRKRKAMEKKESKLPLLRVISKLEWLRLKQEYKQLQRQSMQELKKQLQECHEGEVDHNKEETSHQGKKTTKGKETNKETAKGAPEELPFTTGVVLHFKSSDTELQKKDIRDKLAAHAPVAYIDLADGSGEGYVRFHTPDNCTAVLDGMSDDSSGLQLVKLTGQEERDYWKKINADRVARFQAKREKKRGIEKVARKADALQAHQQITHIRFDDD</sequence>
<dbReference type="GO" id="GO:0030154">
    <property type="term" value="P:cell differentiation"/>
    <property type="evidence" value="ECO:0007669"/>
    <property type="project" value="UniProtKB-KW"/>
</dbReference>
<dbReference type="SUPFAM" id="SSF54928">
    <property type="entry name" value="RNA-binding domain, RBD"/>
    <property type="match status" value="1"/>
</dbReference>
<name>A0A6P8I3U9_ACTTE</name>
<keyword evidence="5" id="KW-0221">Differentiation</keyword>
<evidence type="ECO:0000256" key="3">
    <source>
        <dbReference type="ARBA" id="ARBA00015867"/>
    </source>
</evidence>
<dbReference type="InterPro" id="IPR035979">
    <property type="entry name" value="RBD_domain_sf"/>
</dbReference>
<comment type="similarity">
    <text evidence="2">Belongs to the LARP7 family.</text>
</comment>
<dbReference type="InterPro" id="IPR045180">
    <property type="entry name" value="La_dom_prot"/>
</dbReference>
<dbReference type="InterPro" id="IPR034887">
    <property type="entry name" value="LARP7_RRM1"/>
</dbReference>
<dbReference type="CDD" id="cd12290">
    <property type="entry name" value="RRM1_LARP7"/>
    <property type="match status" value="1"/>
</dbReference>
<dbReference type="InterPro" id="IPR006630">
    <property type="entry name" value="La_HTH"/>
</dbReference>
<dbReference type="RefSeq" id="XP_031559596.1">
    <property type="nucleotide sequence ID" value="XM_031703736.1"/>
</dbReference>
<dbReference type="GeneID" id="116295801"/>
<dbReference type="InterPro" id="IPR012677">
    <property type="entry name" value="Nucleotide-bd_a/b_plait_sf"/>
</dbReference>
<proteinExistence type="inferred from homology"/>
<evidence type="ECO:0000256" key="12">
    <source>
        <dbReference type="ARBA" id="ARBA00029640"/>
    </source>
</evidence>
<organism evidence="18 20">
    <name type="scientific">Actinia tenebrosa</name>
    <name type="common">Australian red waratah sea anemone</name>
    <dbReference type="NCBI Taxonomy" id="6105"/>
    <lineage>
        <taxon>Eukaryota</taxon>
        <taxon>Metazoa</taxon>
        <taxon>Cnidaria</taxon>
        <taxon>Anthozoa</taxon>
        <taxon>Hexacorallia</taxon>
        <taxon>Actiniaria</taxon>
        <taxon>Actiniidae</taxon>
        <taxon>Actinia</taxon>
    </lineage>
</organism>
<dbReference type="OrthoDB" id="439993at2759"/>
<evidence type="ECO:0000256" key="14">
    <source>
        <dbReference type="SAM" id="MobiDB-lite"/>
    </source>
</evidence>
<keyword evidence="9" id="KW-0804">Transcription</keyword>
<dbReference type="SUPFAM" id="SSF46785">
    <property type="entry name" value="Winged helix' DNA-binding domain"/>
    <property type="match status" value="1"/>
</dbReference>
<dbReference type="GO" id="GO:0003723">
    <property type="term" value="F:RNA binding"/>
    <property type="evidence" value="ECO:0007669"/>
    <property type="project" value="UniProtKB-UniRule"/>
</dbReference>
<dbReference type="GO" id="GO:0005654">
    <property type="term" value="C:nucleoplasm"/>
    <property type="evidence" value="ECO:0007669"/>
    <property type="project" value="UniProtKB-SubCell"/>
</dbReference>
<dbReference type="AlphaFoldDB" id="A0A6P8I3U9"/>
<evidence type="ECO:0000256" key="7">
    <source>
        <dbReference type="ARBA" id="ARBA00022884"/>
    </source>
</evidence>
<dbReference type="Pfam" id="PF05383">
    <property type="entry name" value="La"/>
    <property type="match status" value="1"/>
</dbReference>
<evidence type="ECO:0000256" key="10">
    <source>
        <dbReference type="ARBA" id="ARBA00023187"/>
    </source>
</evidence>